<evidence type="ECO:0000313" key="5">
    <source>
        <dbReference type="EMBL" id="MEQ2210401.1"/>
    </source>
</evidence>
<comment type="caution">
    <text evidence="5">The sequence shown here is derived from an EMBL/GenBank/DDBJ whole genome shotgun (WGS) entry which is preliminary data.</text>
</comment>
<reference evidence="5 6" key="1">
    <citation type="submission" date="2021-06" db="EMBL/GenBank/DDBJ databases">
        <authorList>
            <person name="Palmer J.M."/>
        </authorList>
    </citation>
    <scope>NUCLEOTIDE SEQUENCE [LARGE SCALE GENOMIC DNA]</scope>
    <source>
        <strain evidence="5 6">XC_2019</strain>
        <tissue evidence="5">Muscle</tissue>
    </source>
</reference>
<feature type="transmembrane region" description="Helical" evidence="4">
    <location>
        <begin position="88"/>
        <end position="108"/>
    </location>
</feature>
<protein>
    <submittedName>
        <fullName evidence="5">Uncharacterized protein</fullName>
    </submittedName>
</protein>
<dbReference type="EMBL" id="JAHRIN010053117">
    <property type="protein sequence ID" value="MEQ2210401.1"/>
    <property type="molecule type" value="Genomic_DNA"/>
</dbReference>
<evidence type="ECO:0000256" key="3">
    <source>
        <dbReference type="ARBA" id="ARBA00023136"/>
    </source>
</evidence>
<accession>A0ABV0RR75</accession>
<dbReference type="InterPro" id="IPR004835">
    <property type="entry name" value="Chitin_synth"/>
</dbReference>
<evidence type="ECO:0000256" key="2">
    <source>
        <dbReference type="ARBA" id="ARBA00022692"/>
    </source>
</evidence>
<sequence>MANIADLLGSTNIVSKKNPSMSKLFMFYQLFAMISTVLAPATICLMVAGSLSFLLDIPASAALVIAVIPPAIYLGLCFKLKADTQITIAAVLSILYAFLMMVVSMTIISRYKLMFTKCI</sequence>
<feature type="transmembrane region" description="Helical" evidence="4">
    <location>
        <begin position="25"/>
        <end position="51"/>
    </location>
</feature>
<gene>
    <name evidence="5" type="ORF">XENOCAPTIV_012916</name>
</gene>
<proteinExistence type="predicted"/>
<feature type="transmembrane region" description="Helical" evidence="4">
    <location>
        <begin position="57"/>
        <end position="76"/>
    </location>
</feature>
<keyword evidence="2 4" id="KW-0812">Transmembrane</keyword>
<evidence type="ECO:0000256" key="1">
    <source>
        <dbReference type="ARBA" id="ARBA00004141"/>
    </source>
</evidence>
<keyword evidence="4" id="KW-1133">Transmembrane helix</keyword>
<comment type="subcellular location">
    <subcellularLocation>
        <location evidence="1">Membrane</location>
        <topology evidence="1">Multi-pass membrane protein</topology>
    </subcellularLocation>
</comment>
<name>A0ABV0RR75_9TELE</name>
<keyword evidence="3 4" id="KW-0472">Membrane</keyword>
<evidence type="ECO:0000256" key="4">
    <source>
        <dbReference type="SAM" id="Phobius"/>
    </source>
</evidence>
<dbReference type="PANTHER" id="PTHR22914:SF42">
    <property type="entry name" value="CHITIN SYNTHASE"/>
    <property type="match status" value="1"/>
</dbReference>
<dbReference type="PANTHER" id="PTHR22914">
    <property type="entry name" value="CHITIN SYNTHASE"/>
    <property type="match status" value="1"/>
</dbReference>
<keyword evidence="6" id="KW-1185">Reference proteome</keyword>
<evidence type="ECO:0000313" key="6">
    <source>
        <dbReference type="Proteomes" id="UP001434883"/>
    </source>
</evidence>
<dbReference type="Proteomes" id="UP001434883">
    <property type="component" value="Unassembled WGS sequence"/>
</dbReference>
<organism evidence="5 6">
    <name type="scientific">Xenoophorus captivus</name>
    <dbReference type="NCBI Taxonomy" id="1517983"/>
    <lineage>
        <taxon>Eukaryota</taxon>
        <taxon>Metazoa</taxon>
        <taxon>Chordata</taxon>
        <taxon>Craniata</taxon>
        <taxon>Vertebrata</taxon>
        <taxon>Euteleostomi</taxon>
        <taxon>Actinopterygii</taxon>
        <taxon>Neopterygii</taxon>
        <taxon>Teleostei</taxon>
        <taxon>Neoteleostei</taxon>
        <taxon>Acanthomorphata</taxon>
        <taxon>Ovalentaria</taxon>
        <taxon>Atherinomorphae</taxon>
        <taxon>Cyprinodontiformes</taxon>
        <taxon>Goodeidae</taxon>
        <taxon>Xenoophorus</taxon>
    </lineage>
</organism>